<organism evidence="3 4">
    <name type="scientific">Devosia limi DSM 17137</name>
    <dbReference type="NCBI Taxonomy" id="1121477"/>
    <lineage>
        <taxon>Bacteria</taxon>
        <taxon>Pseudomonadati</taxon>
        <taxon>Pseudomonadota</taxon>
        <taxon>Alphaproteobacteria</taxon>
        <taxon>Hyphomicrobiales</taxon>
        <taxon>Devosiaceae</taxon>
        <taxon>Devosia</taxon>
    </lineage>
</organism>
<dbReference type="GO" id="GO:0003676">
    <property type="term" value="F:nucleic acid binding"/>
    <property type="evidence" value="ECO:0007669"/>
    <property type="project" value="InterPro"/>
</dbReference>
<dbReference type="STRING" id="1121477.SAMN02745223_02020"/>
<evidence type="ECO:0000313" key="4">
    <source>
        <dbReference type="Proteomes" id="UP000033608"/>
    </source>
</evidence>
<dbReference type="AlphaFoldDB" id="A0A0F5L1W3"/>
<dbReference type="InterPro" id="IPR011335">
    <property type="entry name" value="Restrct_endonuc-II-like"/>
</dbReference>
<proteinExistence type="inferred from homology"/>
<dbReference type="PATRIC" id="fig|1121477.3.peg.953"/>
<dbReference type="InterPro" id="IPR011856">
    <property type="entry name" value="tRNA_endonuc-like_dom_sf"/>
</dbReference>
<protein>
    <recommendedName>
        <fullName evidence="2">UPF0102 protein VW29_20835</fullName>
    </recommendedName>
</protein>
<dbReference type="SUPFAM" id="SSF52980">
    <property type="entry name" value="Restriction endonuclease-like"/>
    <property type="match status" value="1"/>
</dbReference>
<comment type="caution">
    <text evidence="3">The sequence shown here is derived from an EMBL/GenBank/DDBJ whole genome shotgun (WGS) entry which is preliminary data.</text>
</comment>
<evidence type="ECO:0000313" key="3">
    <source>
        <dbReference type="EMBL" id="KKB76194.1"/>
    </source>
</evidence>
<keyword evidence="4" id="KW-1185">Reference proteome</keyword>
<accession>A0A0F5L1W3</accession>
<evidence type="ECO:0000256" key="2">
    <source>
        <dbReference type="HAMAP-Rule" id="MF_00048"/>
    </source>
</evidence>
<dbReference type="HAMAP" id="MF_00048">
    <property type="entry name" value="UPF0102"/>
    <property type="match status" value="1"/>
</dbReference>
<reference evidence="3 4" key="1">
    <citation type="submission" date="2015-03" db="EMBL/GenBank/DDBJ databases">
        <authorList>
            <person name="Hassan Y.I."/>
            <person name="Lepp D."/>
            <person name="Zhou T."/>
        </authorList>
    </citation>
    <scope>NUCLEOTIDE SEQUENCE [LARGE SCALE GENOMIC DNA]</scope>
    <source>
        <strain evidence="3 4">DSM 17137</strain>
    </source>
</reference>
<name>A0A0F5L1W3_9HYPH</name>
<comment type="similarity">
    <text evidence="1 2">Belongs to the UPF0102 family.</text>
</comment>
<dbReference type="Gene3D" id="3.40.1350.10">
    <property type="match status" value="1"/>
</dbReference>
<gene>
    <name evidence="3" type="ORF">VW29_20835</name>
</gene>
<dbReference type="NCBIfam" id="NF009151">
    <property type="entry name" value="PRK12497.1-5"/>
    <property type="match status" value="1"/>
</dbReference>
<evidence type="ECO:0000256" key="1">
    <source>
        <dbReference type="ARBA" id="ARBA00006738"/>
    </source>
</evidence>
<dbReference type="PANTHER" id="PTHR34039">
    <property type="entry name" value="UPF0102 PROTEIN YRAN"/>
    <property type="match status" value="1"/>
</dbReference>
<dbReference type="Proteomes" id="UP000033608">
    <property type="component" value="Unassembled WGS sequence"/>
</dbReference>
<dbReference type="EMBL" id="LAJF01000156">
    <property type="protein sequence ID" value="KKB76194.1"/>
    <property type="molecule type" value="Genomic_DNA"/>
</dbReference>
<dbReference type="InterPro" id="IPR003509">
    <property type="entry name" value="UPF0102_YraN-like"/>
</dbReference>
<dbReference type="Pfam" id="PF02021">
    <property type="entry name" value="UPF0102"/>
    <property type="match status" value="1"/>
</dbReference>
<dbReference type="PANTHER" id="PTHR34039:SF1">
    <property type="entry name" value="UPF0102 PROTEIN YRAN"/>
    <property type="match status" value="1"/>
</dbReference>
<sequence length="129" mass="14675">MMPPSPSKPKSKARIAAHRGGHRGETLAAWFLRLKLYRIVDRRFKTPVGEIDLIAERFGTTIFVEVKARRRADSELATLEGINTSRIAGAAQYWLARHPGQTETSFRFDVIFLAPWTWPRHVINAFDAS</sequence>